<organism evidence="2 3">
    <name type="scientific">Paucibacter sediminis</name>
    <dbReference type="NCBI Taxonomy" id="3019553"/>
    <lineage>
        <taxon>Bacteria</taxon>
        <taxon>Pseudomonadati</taxon>
        <taxon>Pseudomonadota</taxon>
        <taxon>Betaproteobacteria</taxon>
        <taxon>Burkholderiales</taxon>
        <taxon>Sphaerotilaceae</taxon>
        <taxon>Roseateles</taxon>
    </lineage>
</organism>
<keyword evidence="3" id="KW-1185">Reference proteome</keyword>
<evidence type="ECO:0000313" key="2">
    <source>
        <dbReference type="EMBL" id="WIT13481.1"/>
    </source>
</evidence>
<dbReference type="SUPFAM" id="SSF56634">
    <property type="entry name" value="Heme-dependent catalase-like"/>
    <property type="match status" value="1"/>
</dbReference>
<evidence type="ECO:0000256" key="1">
    <source>
        <dbReference type="ARBA" id="ARBA00002974"/>
    </source>
</evidence>
<sequence length="337" mass="36196">MPHTLAPSTGWKEQIAADEAQRFDAYVEIFRAIQARKSRKYGAGRTLHRKQLTAARGLLEVLGDLPEFARHGLFAAPGRYETWLRLSNGGLDHAPDKTPDIRGLAIKVLGVQGEAALGNGPAKSQDFLLINQEKFAFPRSDEFVAFVQAAADGGGALLKHLFKRYGPLGGVAQLASMLKTVSRPFGGFATEPLHSVLPIACGPYAVRVRLVPAASNGGAKPGAKAKKKAADFWGADFAARLASQELAWELQLQPFVNESHTPIEDASVNWDTPYTTVARLLLPQQDSGSAAGQALAQQAEAGVFDPWQALAAHRPLGEVQRARKVVYFASQQGRGAA</sequence>
<dbReference type="PANTHER" id="PTHR36195">
    <property type="entry name" value="DOMAIN PROTEIN, PUTATIVE (AFU_ORTHOLOGUE AFUA_5G01990)-RELATED-RELATED"/>
    <property type="match status" value="1"/>
</dbReference>
<proteinExistence type="predicted"/>
<dbReference type="RefSeq" id="WP_285234596.1">
    <property type="nucleotide sequence ID" value="NZ_CP116346.1"/>
</dbReference>
<name>A0AA95NNY7_9BURK</name>
<protein>
    <submittedName>
        <fullName evidence="2">Catalase</fullName>
    </submittedName>
</protein>
<evidence type="ECO:0000313" key="3">
    <source>
        <dbReference type="Proteomes" id="UP001177769"/>
    </source>
</evidence>
<dbReference type="AlphaFoldDB" id="A0AA95NNY7"/>
<dbReference type="Proteomes" id="UP001177769">
    <property type="component" value="Chromosome"/>
</dbReference>
<dbReference type="GO" id="GO:0020037">
    <property type="term" value="F:heme binding"/>
    <property type="evidence" value="ECO:0007669"/>
    <property type="project" value="InterPro"/>
</dbReference>
<dbReference type="PANTHER" id="PTHR36195:SF4">
    <property type="entry name" value="DOMAIN PROTEIN, PUTATIVE (AFU_ORTHOLOGUE AFUA_5G01990)-RELATED"/>
    <property type="match status" value="1"/>
</dbReference>
<dbReference type="KEGG" id="pais:PFX98_07665"/>
<dbReference type="EMBL" id="CP116346">
    <property type="protein sequence ID" value="WIT13481.1"/>
    <property type="molecule type" value="Genomic_DNA"/>
</dbReference>
<accession>A0AA95NNY7</accession>
<comment type="function">
    <text evidence="1">Decomposes hydrogen peroxide into water and oxygen; serves to protect cells from the toxic effects of hydrogen peroxide.</text>
</comment>
<reference evidence="2" key="1">
    <citation type="submission" date="2023-01" db="EMBL/GenBank/DDBJ databases">
        <title>Whole genome sequence of Paucibacter sp. S2-9 isolated from pond sediment.</title>
        <authorList>
            <person name="Jung J.Y."/>
        </authorList>
    </citation>
    <scope>NUCLEOTIDE SEQUENCE</scope>
    <source>
        <strain evidence="2">S2-9</strain>
    </source>
</reference>
<gene>
    <name evidence="2" type="ORF">PFX98_07665</name>
</gene>
<dbReference type="Gene3D" id="2.40.180.10">
    <property type="entry name" value="Catalase core domain"/>
    <property type="match status" value="1"/>
</dbReference>
<dbReference type="InterPro" id="IPR020835">
    <property type="entry name" value="Catalase_sf"/>
</dbReference>